<evidence type="ECO:0000313" key="1">
    <source>
        <dbReference type="EMBL" id="CAL1606948.1"/>
    </source>
</evidence>
<dbReference type="Proteomes" id="UP001497482">
    <property type="component" value="Chromosome 5"/>
</dbReference>
<accession>A0AAV2M0W6</accession>
<protein>
    <submittedName>
        <fullName evidence="1">Uncharacterized protein</fullName>
    </submittedName>
</protein>
<sequence>MGHSYGQSGPTASTWGSTSRIRMIPNCAKSTTGEAHTEFLVLLGYKDQQWNTLEKIPVRNGPKGLVLFELMESFDRVLVVRLVSALNPCQLVLLAEDLEAAVLFHSVAIVLLRQNVDTRNMMVALVLSKDLSWELSRLKSRGYDSHTDSSLEVTMCEGDRLLLRFNGNITSKGKK</sequence>
<gene>
    <name evidence="1" type="ORF">KC01_LOCUS34041</name>
</gene>
<dbReference type="PANTHER" id="PTHR28336">
    <property type="entry name" value="BA1-643"/>
    <property type="match status" value="1"/>
</dbReference>
<proteinExistence type="predicted"/>
<dbReference type="PANTHER" id="PTHR28336:SF4">
    <property type="entry name" value="DEATH DOMAIN-CONTAINING PROTEIN 1"/>
    <property type="match status" value="1"/>
</dbReference>
<evidence type="ECO:0000313" key="2">
    <source>
        <dbReference type="Proteomes" id="UP001497482"/>
    </source>
</evidence>
<dbReference type="EMBL" id="OZ035827">
    <property type="protein sequence ID" value="CAL1606948.1"/>
    <property type="molecule type" value="Genomic_DNA"/>
</dbReference>
<dbReference type="AlphaFoldDB" id="A0AAV2M0W6"/>
<organism evidence="1 2">
    <name type="scientific">Knipowitschia caucasica</name>
    <name type="common">Caucasian dwarf goby</name>
    <name type="synonym">Pomatoschistus caucasicus</name>
    <dbReference type="NCBI Taxonomy" id="637954"/>
    <lineage>
        <taxon>Eukaryota</taxon>
        <taxon>Metazoa</taxon>
        <taxon>Chordata</taxon>
        <taxon>Craniata</taxon>
        <taxon>Vertebrata</taxon>
        <taxon>Euteleostomi</taxon>
        <taxon>Actinopterygii</taxon>
        <taxon>Neopterygii</taxon>
        <taxon>Teleostei</taxon>
        <taxon>Neoteleostei</taxon>
        <taxon>Acanthomorphata</taxon>
        <taxon>Gobiaria</taxon>
        <taxon>Gobiiformes</taxon>
        <taxon>Gobioidei</taxon>
        <taxon>Gobiidae</taxon>
        <taxon>Gobiinae</taxon>
        <taxon>Knipowitschia</taxon>
    </lineage>
</organism>
<keyword evidence="2" id="KW-1185">Reference proteome</keyword>
<name>A0AAV2M0W6_KNICA</name>
<reference evidence="1 2" key="1">
    <citation type="submission" date="2024-04" db="EMBL/GenBank/DDBJ databases">
        <authorList>
            <person name="Waldvogel A.-M."/>
            <person name="Schoenle A."/>
        </authorList>
    </citation>
    <scope>NUCLEOTIDE SEQUENCE [LARGE SCALE GENOMIC DNA]</scope>
</reference>